<dbReference type="Proteomes" id="UP000275843">
    <property type="component" value="Chromosome"/>
</dbReference>
<evidence type="ECO:0000313" key="3">
    <source>
        <dbReference type="EMBL" id="AKA77662.1"/>
    </source>
</evidence>
<dbReference type="EMBL" id="LT549890">
    <property type="protein sequence ID" value="SAI85872.1"/>
    <property type="molecule type" value="Genomic_DNA"/>
</dbReference>
<dbReference type="InterPro" id="IPR011991">
    <property type="entry name" value="ArsR-like_HTH"/>
</dbReference>
<dbReference type="KEGG" id="ssol:SULB_2917"/>
<evidence type="ECO:0000313" key="10">
    <source>
        <dbReference type="EMBL" id="AZF82493.1"/>
    </source>
</evidence>
<evidence type="ECO:0000313" key="14">
    <source>
        <dbReference type="Proteomes" id="UP000033057"/>
    </source>
</evidence>
<gene>
    <name evidence="12" type="ORF">HFC64_06270</name>
    <name evidence="13" type="ORF">SSOP1_2318</name>
    <name evidence="4" type="ORF">SULA_2917</name>
    <name evidence="2" type="ORF">SULB_2917</name>
    <name evidence="3" type="ORF">SULC_2914</name>
    <name evidence="5" type="ORF">SULG_14895</name>
    <name evidence="6" type="ORF">SULH_14895</name>
    <name evidence="7" type="ORF">SULI_14895</name>
    <name evidence="8" type="ORF">SULM_14825</name>
    <name evidence="9" type="ORF">SULN_14815</name>
    <name evidence="10" type="ORF">SULO_14835</name>
    <name evidence="11" type="ORF">SULZ_14900</name>
</gene>
<evidence type="ECO:0000313" key="9">
    <source>
        <dbReference type="EMBL" id="AZF79887.1"/>
    </source>
</evidence>
<evidence type="ECO:0000313" key="25">
    <source>
        <dbReference type="Proteomes" id="UP000594632"/>
    </source>
</evidence>
<dbReference type="Proteomes" id="UP000273443">
    <property type="component" value="Chromosome"/>
</dbReference>
<reference evidence="17" key="2">
    <citation type="submission" date="2016-04" db="EMBL/GenBank/DDBJ databases">
        <authorList>
            <person name="Shah S.A."/>
            <person name="Garrett R.A."/>
        </authorList>
    </citation>
    <scope>NUCLEOTIDE SEQUENCE [LARGE SCALE GENOMIC DNA]</scope>
    <source>
        <strain evidence="17">ATCC 35091 / DSM 1616 / JCM 8930 / NBRC 15331 / P1</strain>
    </source>
</reference>
<dbReference type="EMBL" id="CP033236">
    <property type="protein sequence ID" value="AZF72051.1"/>
    <property type="molecule type" value="Genomic_DNA"/>
</dbReference>
<evidence type="ECO:0000313" key="20">
    <source>
        <dbReference type="Proteomes" id="UP000273194"/>
    </source>
</evidence>
<evidence type="ECO:0000313" key="4">
    <source>
        <dbReference type="EMBL" id="AKA80353.1"/>
    </source>
</evidence>
<dbReference type="EMBL" id="CP011056">
    <property type="protein sequence ID" value="AKA77662.1"/>
    <property type="molecule type" value="Genomic_DNA"/>
</dbReference>
<reference evidence="18 19" key="4">
    <citation type="journal article" date="2018" name="Proc. Natl. Acad. Sci. U.S.A.">
        <title>Nonmutational mechanism of inheritance in the Archaeon Sulfolobus solfataricus.</title>
        <authorList>
            <person name="Payne S."/>
            <person name="McCarthy S."/>
            <person name="Johnson T."/>
            <person name="North E."/>
            <person name="Blum P."/>
        </authorList>
    </citation>
    <scope>NUCLEOTIDE SEQUENCE [LARGE SCALE GENOMIC DNA]</scope>
    <source>
        <strain evidence="6 18">SARC-H</strain>
        <strain evidence="7 22">SARC-I</strain>
        <strain evidence="9 23">SARC-N</strain>
        <strain evidence="10 24">SARC-O</strain>
        <strain evidence="11 19">SUL120</strain>
        <strain evidence="5 20">SULG</strain>
        <strain evidence="8 21">SULM</strain>
    </source>
</reference>
<dbReference type="RefSeq" id="WP_009992127.1">
    <property type="nucleotide sequence ID" value="NZ_CP011055.2"/>
</dbReference>
<evidence type="ECO:0000313" key="16">
    <source>
        <dbReference type="Proteomes" id="UP000033106"/>
    </source>
</evidence>
<evidence type="ECO:0000313" key="5">
    <source>
        <dbReference type="EMBL" id="AZF69431.1"/>
    </source>
</evidence>
<evidence type="ECO:0000313" key="23">
    <source>
        <dbReference type="Proteomes" id="UP000278715"/>
    </source>
</evidence>
<dbReference type="Proteomes" id="UP000278715">
    <property type="component" value="Chromosome"/>
</dbReference>
<feature type="domain" description="HTH arsR-type" evidence="1">
    <location>
        <begin position="1"/>
        <end position="89"/>
    </location>
</feature>
<evidence type="ECO:0000313" key="12">
    <source>
        <dbReference type="EMBL" id="QPG49474.1"/>
    </source>
</evidence>
<dbReference type="PATRIC" id="fig|2287.6.peg.3127"/>
<dbReference type="Proteomes" id="UP000282269">
    <property type="component" value="Chromosome"/>
</dbReference>
<dbReference type="SMART" id="SM00418">
    <property type="entry name" value="HTH_ARSR"/>
    <property type="match status" value="1"/>
</dbReference>
<evidence type="ECO:0000313" key="6">
    <source>
        <dbReference type="EMBL" id="AZF72051.1"/>
    </source>
</evidence>
<dbReference type="InterPro" id="IPR036388">
    <property type="entry name" value="WH-like_DNA-bd_sf"/>
</dbReference>
<evidence type="ECO:0000313" key="24">
    <source>
        <dbReference type="Proteomes" id="UP000282269"/>
    </source>
</evidence>
<dbReference type="Proteomes" id="UP000033106">
    <property type="component" value="Chromosome"/>
</dbReference>
<dbReference type="EMBL" id="CP033238">
    <property type="protein sequence ID" value="AZF77282.1"/>
    <property type="molecule type" value="Genomic_DNA"/>
</dbReference>
<dbReference type="PANTHER" id="PTHR38600">
    <property type="entry name" value="TRANSCRIPTIONAL REGULATORY PROTEIN"/>
    <property type="match status" value="1"/>
</dbReference>
<sequence>MLLRLDEIFQNKGWDTRKKILNELEEKPQTAYELSKKLGLNYSTVKYHLEILEKFGLVNINRDKNKCFYTVTKNYKIVEKYLEEEIRKR</sequence>
<dbReference type="Proteomes" id="UP000267993">
    <property type="component" value="Chromosome"/>
</dbReference>
<proteinExistence type="predicted"/>
<dbReference type="OrthoDB" id="35765at2157"/>
<dbReference type="InterPro" id="IPR001845">
    <property type="entry name" value="HTH_ArsR_DNA-bd_dom"/>
</dbReference>
<dbReference type="PROSITE" id="PS50987">
    <property type="entry name" value="HTH_ARSR_2"/>
    <property type="match status" value="1"/>
</dbReference>
<dbReference type="EMBL" id="CP033240">
    <property type="protein sequence ID" value="AZF82493.1"/>
    <property type="molecule type" value="Genomic_DNA"/>
</dbReference>
<dbReference type="OMA" id="EELYMRP"/>
<reference evidence="13" key="3">
    <citation type="submission" date="2016-04" db="EMBL/GenBank/DDBJ databases">
        <authorList>
            <person name="Evans L.H."/>
            <person name="Alamgir A."/>
            <person name="Owens N."/>
            <person name="Weber N.D."/>
            <person name="Virtaneva K."/>
            <person name="Barbian K."/>
            <person name="Babar A."/>
            <person name="Rosenke K."/>
        </authorList>
    </citation>
    <scope>NUCLEOTIDE SEQUENCE</scope>
    <source>
        <strain evidence="13">P1</strain>
    </source>
</reference>
<name>A0A0E3MKT8_SACSO</name>
<evidence type="ECO:0000313" key="7">
    <source>
        <dbReference type="EMBL" id="AZF74671.1"/>
    </source>
</evidence>
<evidence type="ECO:0000313" key="18">
    <source>
        <dbReference type="Proteomes" id="UP000267993"/>
    </source>
</evidence>
<evidence type="ECO:0000313" key="11">
    <source>
        <dbReference type="EMBL" id="AZF85099.1"/>
    </source>
</evidence>
<dbReference type="Gene3D" id="1.10.10.10">
    <property type="entry name" value="Winged helix-like DNA-binding domain superfamily/Winged helix DNA-binding domain"/>
    <property type="match status" value="1"/>
</dbReference>
<dbReference type="InterPro" id="IPR036390">
    <property type="entry name" value="WH_DNA-bd_sf"/>
</dbReference>
<evidence type="ECO:0000259" key="1">
    <source>
        <dbReference type="PROSITE" id="PS50987"/>
    </source>
</evidence>
<dbReference type="AlphaFoldDB" id="A0A0E3MKT8"/>
<dbReference type="Proteomes" id="UP000076770">
    <property type="component" value="Chromosome i"/>
</dbReference>
<dbReference type="EMBL" id="CP033237">
    <property type="protein sequence ID" value="AZF74671.1"/>
    <property type="molecule type" value="Genomic_DNA"/>
</dbReference>
<dbReference type="Pfam" id="PF01022">
    <property type="entry name" value="HTH_5"/>
    <property type="match status" value="1"/>
</dbReference>
<dbReference type="EMBL" id="CP011057">
    <property type="protein sequence ID" value="AKA80353.1"/>
    <property type="molecule type" value="Genomic_DNA"/>
</dbReference>
<evidence type="ECO:0000313" key="17">
    <source>
        <dbReference type="Proteomes" id="UP000076770"/>
    </source>
</evidence>
<dbReference type="CDD" id="cd00090">
    <property type="entry name" value="HTH_ARSR"/>
    <property type="match status" value="1"/>
</dbReference>
<reference evidence="14 15" key="1">
    <citation type="journal article" date="2015" name="Genome Announc.">
        <title>Complete Genome Sequence of Sulfolobus solfataricus Strain 98/2 and Evolved Derivatives.</title>
        <authorList>
            <person name="McCarthy S."/>
            <person name="Gradnigo J."/>
            <person name="Johnson T."/>
            <person name="Payne S."/>
            <person name="Lipzen A."/>
            <person name="Martin J."/>
            <person name="Schackwitz W."/>
            <person name="Moriyama E."/>
            <person name="Blum P."/>
        </authorList>
    </citation>
    <scope>NUCLEOTIDE SEQUENCE [LARGE SCALE GENOMIC DNA]</scope>
    <source>
        <strain evidence="14">98/2 SULC</strain>
        <strain evidence="2">SARC-B</strain>
        <strain evidence="3">SARC-C</strain>
        <strain evidence="4 16">SULA</strain>
        <strain evidence="15">SULB</strain>
    </source>
</reference>
<protein>
    <submittedName>
        <fullName evidence="4">ArsR family transcriptional regulator</fullName>
    </submittedName>
    <submittedName>
        <fullName evidence="12">Winged helix-turn-helix transcriptional regulator</fullName>
    </submittedName>
</protein>
<organism evidence="4 16">
    <name type="scientific">Saccharolobus solfataricus</name>
    <name type="common">Sulfolobus solfataricus</name>
    <dbReference type="NCBI Taxonomy" id="2287"/>
    <lineage>
        <taxon>Archaea</taxon>
        <taxon>Thermoproteota</taxon>
        <taxon>Thermoprotei</taxon>
        <taxon>Sulfolobales</taxon>
        <taxon>Sulfolobaceae</taxon>
        <taxon>Saccharolobus</taxon>
    </lineage>
</organism>
<dbReference type="KEGG" id="ssoa:SULA_2917"/>
<dbReference type="EMBL" id="CP033241">
    <property type="protein sequence ID" value="AZF85099.1"/>
    <property type="molecule type" value="Genomic_DNA"/>
</dbReference>
<dbReference type="Proteomes" id="UP000269431">
    <property type="component" value="Chromosome"/>
</dbReference>
<dbReference type="GeneID" id="58783415"/>
<dbReference type="SUPFAM" id="SSF46785">
    <property type="entry name" value="Winged helix' DNA-binding domain"/>
    <property type="match status" value="1"/>
</dbReference>
<dbReference type="PANTHER" id="PTHR38600:SF1">
    <property type="entry name" value="TRANSCRIPTIONAL REGULATORY PROTEIN"/>
    <property type="match status" value="1"/>
</dbReference>
<evidence type="ECO:0000313" key="2">
    <source>
        <dbReference type="EMBL" id="AKA74966.1"/>
    </source>
</evidence>
<accession>A0A0E3MKT8</accession>
<reference evidence="12 25" key="6">
    <citation type="journal article" date="2020" name="Nat. Commun.">
        <title>The structures of two archaeal type IV pili illuminate evolutionary relationships.</title>
        <authorList>
            <person name="Wang F."/>
            <person name="Baquero D.P."/>
            <person name="Su Z."/>
            <person name="Beltran L.C."/>
            <person name="Prangishvili D."/>
            <person name="Krupovic M."/>
            <person name="Egelman E.H."/>
        </authorList>
    </citation>
    <scope>NUCLEOTIDE SEQUENCE [LARGE SCALE GENOMIC DNA]</scope>
    <source>
        <strain evidence="12 25">POZ149</strain>
    </source>
</reference>
<dbReference type="Proteomes" id="UP000033085">
    <property type="component" value="Chromosome"/>
</dbReference>
<dbReference type="EMBL" id="CP033235">
    <property type="protein sequence ID" value="AZF69431.1"/>
    <property type="molecule type" value="Genomic_DNA"/>
</dbReference>
<evidence type="ECO:0000313" key="22">
    <source>
        <dbReference type="Proteomes" id="UP000275843"/>
    </source>
</evidence>
<dbReference type="EMBL" id="CP011055">
    <property type="protein sequence ID" value="AKA74966.1"/>
    <property type="molecule type" value="Genomic_DNA"/>
</dbReference>
<dbReference type="GO" id="GO:0003700">
    <property type="term" value="F:DNA-binding transcription factor activity"/>
    <property type="evidence" value="ECO:0007669"/>
    <property type="project" value="InterPro"/>
</dbReference>
<dbReference type="Proteomes" id="UP000594632">
    <property type="component" value="Chromosome"/>
</dbReference>
<dbReference type="GeneID" id="1453676"/>
<evidence type="ECO:0000313" key="21">
    <source>
        <dbReference type="Proteomes" id="UP000273443"/>
    </source>
</evidence>
<evidence type="ECO:0000313" key="19">
    <source>
        <dbReference type="Proteomes" id="UP000269431"/>
    </source>
</evidence>
<dbReference type="Proteomes" id="UP000273194">
    <property type="component" value="Chromosome"/>
</dbReference>
<evidence type="ECO:0000313" key="15">
    <source>
        <dbReference type="Proteomes" id="UP000033085"/>
    </source>
</evidence>
<evidence type="ECO:0000313" key="8">
    <source>
        <dbReference type="EMBL" id="AZF77282.1"/>
    </source>
</evidence>
<dbReference type="EMBL" id="CP050869">
    <property type="protein sequence ID" value="QPG49474.1"/>
    <property type="molecule type" value="Genomic_DNA"/>
</dbReference>
<evidence type="ECO:0000313" key="13">
    <source>
        <dbReference type="EMBL" id="SAI85872.1"/>
    </source>
</evidence>
<reference evidence="4" key="5">
    <citation type="submission" date="2018-10" db="EMBL/GenBank/DDBJ databases">
        <authorList>
            <person name="McCarthy S."/>
            <person name="Gradnigo J."/>
            <person name="Johnson T."/>
            <person name="Payne S."/>
            <person name="Lipzen A."/>
            <person name="Schackwitz W."/>
            <person name="Martin J."/>
            <person name="Moriyama E."/>
            <person name="Blum P."/>
        </authorList>
    </citation>
    <scope>NUCLEOTIDE SEQUENCE</scope>
    <source>
        <strain evidence="2">SARC-B</strain>
        <strain evidence="3">SARC-C</strain>
        <strain evidence="4">SULA</strain>
    </source>
</reference>
<dbReference type="Proteomes" id="UP000033057">
    <property type="component" value="Chromosome"/>
</dbReference>
<dbReference type="EMBL" id="CP033239">
    <property type="protein sequence ID" value="AZF79887.1"/>
    <property type="molecule type" value="Genomic_DNA"/>
</dbReference>
<dbReference type="KEGG" id="ssof:SULC_2914"/>